<evidence type="ECO:0000313" key="2">
    <source>
        <dbReference type="Proteomes" id="UP000053105"/>
    </source>
</evidence>
<accession>A0A0M8ZY45</accession>
<dbReference type="EMBL" id="KQ435798">
    <property type="protein sequence ID" value="KOX73480.1"/>
    <property type="molecule type" value="Genomic_DNA"/>
</dbReference>
<proteinExistence type="predicted"/>
<dbReference type="Proteomes" id="UP000053105">
    <property type="component" value="Unassembled WGS sequence"/>
</dbReference>
<name>A0A0M8ZY45_9HYME</name>
<reference evidence="1 2" key="1">
    <citation type="submission" date="2015-07" db="EMBL/GenBank/DDBJ databases">
        <title>The genome of Melipona quadrifasciata.</title>
        <authorList>
            <person name="Pan H."/>
            <person name="Kapheim K."/>
        </authorList>
    </citation>
    <scope>NUCLEOTIDE SEQUENCE [LARGE SCALE GENOMIC DNA]</scope>
    <source>
        <strain evidence="1">0111107301</strain>
        <tissue evidence="1">Whole body</tissue>
    </source>
</reference>
<protein>
    <submittedName>
        <fullName evidence="1">Uncharacterized protein</fullName>
    </submittedName>
</protein>
<keyword evidence="2" id="KW-1185">Reference proteome</keyword>
<evidence type="ECO:0000313" key="1">
    <source>
        <dbReference type="EMBL" id="KOX73480.1"/>
    </source>
</evidence>
<dbReference type="AlphaFoldDB" id="A0A0M8ZY45"/>
<sequence length="303" mass="34307">MEKQGLEMVKSHKFQQGVNLFVEGDWILVLREMSLYTEKLVVPKNEIIEDRLYLELLLPSSKQSLNIDTPMFDNLGKFHLKLTKAVRSKDVCKTAQLKSITTSLLTVLVAENSNQTPNLHHKHAHARTLIIPPPLPRCGERNHFSRPQRPDLHNNRAMRGSINDSNASLFFSSLILYNFLYSSEEMPSILTTSAREIHECLLLGTLLWGTNKRGAVPLLFGPVVPPPSPAGSRSSGTCRLLMFRLARRAWLGSKLPVHGEVLREDYEADMADLCAWHPVLAGETAHEFEEKKQKKIQDVDRKV</sequence>
<organism evidence="1 2">
    <name type="scientific">Melipona quadrifasciata</name>
    <dbReference type="NCBI Taxonomy" id="166423"/>
    <lineage>
        <taxon>Eukaryota</taxon>
        <taxon>Metazoa</taxon>
        <taxon>Ecdysozoa</taxon>
        <taxon>Arthropoda</taxon>
        <taxon>Hexapoda</taxon>
        <taxon>Insecta</taxon>
        <taxon>Pterygota</taxon>
        <taxon>Neoptera</taxon>
        <taxon>Endopterygota</taxon>
        <taxon>Hymenoptera</taxon>
        <taxon>Apocrita</taxon>
        <taxon>Aculeata</taxon>
        <taxon>Apoidea</taxon>
        <taxon>Anthophila</taxon>
        <taxon>Apidae</taxon>
        <taxon>Melipona</taxon>
    </lineage>
</organism>
<gene>
    <name evidence="1" type="ORF">WN51_14526</name>
</gene>